<organism evidence="2 3">
    <name type="scientific">Brochothrix campestris FSL F6-1037</name>
    <dbReference type="NCBI Taxonomy" id="1265861"/>
    <lineage>
        <taxon>Bacteria</taxon>
        <taxon>Bacillati</taxon>
        <taxon>Bacillota</taxon>
        <taxon>Bacilli</taxon>
        <taxon>Bacillales</taxon>
        <taxon>Listeriaceae</taxon>
        <taxon>Brochothrix</taxon>
    </lineage>
</organism>
<dbReference type="Gene3D" id="2.70.70.10">
    <property type="entry name" value="Glucose Permease (Domain IIA)"/>
    <property type="match status" value="1"/>
</dbReference>
<dbReference type="GO" id="GO:0004222">
    <property type="term" value="F:metalloendopeptidase activity"/>
    <property type="evidence" value="ECO:0007669"/>
    <property type="project" value="TreeGrafter"/>
</dbReference>
<evidence type="ECO:0000313" key="3">
    <source>
        <dbReference type="Proteomes" id="UP000019243"/>
    </source>
</evidence>
<dbReference type="PANTHER" id="PTHR21666:SF270">
    <property type="entry name" value="MUREIN HYDROLASE ACTIVATOR ENVC"/>
    <property type="match status" value="1"/>
</dbReference>
<protein>
    <submittedName>
        <fullName evidence="2">Peptidase family M23 protein</fullName>
    </submittedName>
</protein>
<keyword evidence="3" id="KW-1185">Reference proteome</keyword>
<reference evidence="2 3" key="1">
    <citation type="submission" date="2012-12" db="EMBL/GenBank/DDBJ databases">
        <title>Novel taxa of Listeriaceae from agricultural environments in the United States.</title>
        <authorList>
            <person name="den Bakker H.C."/>
            <person name="Allred A."/>
            <person name="Warchocki S."/>
            <person name="Wright E.M."/>
            <person name="Burrell A."/>
            <person name="Nightingale K.K."/>
            <person name="Kephart D."/>
            <person name="Wiedmann M."/>
        </authorList>
    </citation>
    <scope>NUCLEOTIDE SEQUENCE [LARGE SCALE GENOMIC DNA]</scope>
    <source>
        <strain evidence="2 3">FSL F6-1037</strain>
    </source>
</reference>
<name>W7CSA3_9LIST</name>
<accession>W7CSA3</accession>
<dbReference type="Proteomes" id="UP000019243">
    <property type="component" value="Unassembled WGS sequence"/>
</dbReference>
<dbReference type="SUPFAM" id="SSF51261">
    <property type="entry name" value="Duplicated hybrid motif"/>
    <property type="match status" value="1"/>
</dbReference>
<evidence type="ECO:0000259" key="1">
    <source>
        <dbReference type="Pfam" id="PF01551"/>
    </source>
</evidence>
<dbReference type="InterPro" id="IPR016047">
    <property type="entry name" value="M23ase_b-sheet_dom"/>
</dbReference>
<gene>
    <name evidence="2" type="ORF">BCAMP_07070</name>
</gene>
<evidence type="ECO:0000313" key="2">
    <source>
        <dbReference type="EMBL" id="EUJ39565.1"/>
    </source>
</evidence>
<dbReference type="AlphaFoldDB" id="W7CSA3"/>
<dbReference type="Pfam" id="PF01551">
    <property type="entry name" value="Peptidase_M23"/>
    <property type="match status" value="1"/>
</dbReference>
<proteinExistence type="predicted"/>
<dbReference type="PANTHER" id="PTHR21666">
    <property type="entry name" value="PEPTIDASE-RELATED"/>
    <property type="match status" value="1"/>
</dbReference>
<feature type="domain" description="M23ase beta-sheet core" evidence="1">
    <location>
        <begin position="1"/>
        <end position="93"/>
    </location>
</feature>
<dbReference type="STRING" id="1265861.BCAMP_07070"/>
<dbReference type="InterPro" id="IPR011055">
    <property type="entry name" value="Dup_hybrid_motif"/>
</dbReference>
<dbReference type="CDD" id="cd12797">
    <property type="entry name" value="M23_peptidase"/>
    <property type="match status" value="1"/>
</dbReference>
<dbReference type="EMBL" id="AODH01000026">
    <property type="protein sequence ID" value="EUJ39565.1"/>
    <property type="molecule type" value="Genomic_DNA"/>
</dbReference>
<sequence length="109" mass="11856">MDFAQPMNSAVKAADDGVVIFAGMGSNSNGFNNYGNVVLLEHKQSKEWTLYAHQNEVSVTKVQEVKQGRVMGKVCNTGQSIGAHLHFEIRKEQWGGQIDPAPILGITGK</sequence>
<dbReference type="InterPro" id="IPR050570">
    <property type="entry name" value="Cell_wall_metabolism_enzyme"/>
</dbReference>
<comment type="caution">
    <text evidence="2">The sequence shown here is derived from an EMBL/GenBank/DDBJ whole genome shotgun (WGS) entry which is preliminary data.</text>
</comment>